<evidence type="ECO:0000256" key="2">
    <source>
        <dbReference type="SAM" id="SignalP"/>
    </source>
</evidence>
<evidence type="ECO:0000313" key="4">
    <source>
        <dbReference type="EnsemblMetazoa" id="G5641.2:cds"/>
    </source>
</evidence>
<reference evidence="4" key="1">
    <citation type="submission" date="2022-08" db="UniProtKB">
        <authorList>
            <consortium name="EnsemblMetazoa"/>
        </authorList>
    </citation>
    <scope>IDENTIFICATION</scope>
    <source>
        <strain evidence="4">05x7-T-G4-1.051#20</strain>
    </source>
</reference>
<evidence type="ECO:0000313" key="5">
    <source>
        <dbReference type="Proteomes" id="UP000005408"/>
    </source>
</evidence>
<keyword evidence="1" id="KW-0812">Transmembrane</keyword>
<feature type="signal peptide" evidence="2">
    <location>
        <begin position="1"/>
        <end position="22"/>
    </location>
</feature>
<keyword evidence="5" id="KW-1185">Reference proteome</keyword>
<keyword evidence="1" id="KW-1133">Transmembrane helix</keyword>
<dbReference type="PROSITE" id="PS50948">
    <property type="entry name" value="PAN"/>
    <property type="match status" value="1"/>
</dbReference>
<keyword evidence="2" id="KW-0732">Signal</keyword>
<protein>
    <recommendedName>
        <fullName evidence="3">Apple domain-containing protein</fullName>
    </recommendedName>
</protein>
<feature type="chain" id="PRO_5036449639" description="Apple domain-containing protein" evidence="2">
    <location>
        <begin position="23"/>
        <end position="258"/>
    </location>
</feature>
<evidence type="ECO:0000259" key="3">
    <source>
        <dbReference type="PROSITE" id="PS50948"/>
    </source>
</evidence>
<proteinExistence type="predicted"/>
<dbReference type="Proteomes" id="UP000005408">
    <property type="component" value="Unassembled WGS sequence"/>
</dbReference>
<accession>A0A8W8NKB5</accession>
<organism evidence="4 5">
    <name type="scientific">Magallana gigas</name>
    <name type="common">Pacific oyster</name>
    <name type="synonym">Crassostrea gigas</name>
    <dbReference type="NCBI Taxonomy" id="29159"/>
    <lineage>
        <taxon>Eukaryota</taxon>
        <taxon>Metazoa</taxon>
        <taxon>Spiralia</taxon>
        <taxon>Lophotrochozoa</taxon>
        <taxon>Mollusca</taxon>
        <taxon>Bivalvia</taxon>
        <taxon>Autobranchia</taxon>
        <taxon>Pteriomorphia</taxon>
        <taxon>Ostreida</taxon>
        <taxon>Ostreoidea</taxon>
        <taxon>Ostreidae</taxon>
        <taxon>Magallana</taxon>
    </lineage>
</organism>
<feature type="transmembrane region" description="Helical" evidence="1">
    <location>
        <begin position="225"/>
        <end position="249"/>
    </location>
</feature>
<dbReference type="InterPro" id="IPR003609">
    <property type="entry name" value="Pan_app"/>
</dbReference>
<dbReference type="EnsemblMetazoa" id="G5641.2">
    <property type="protein sequence ID" value="G5641.2:cds"/>
    <property type="gene ID" value="G5641"/>
</dbReference>
<name>A0A8W8NKB5_MAGGI</name>
<feature type="domain" description="Apple" evidence="3">
    <location>
        <begin position="25"/>
        <end position="96"/>
    </location>
</feature>
<sequence>MPRKRAFFQLLLILHHLPLSSPAGCVIAYYKYPSSTTSGVFATYTMKTNEECGALCTSQNNCKGYGHNSVTLACYVSANDDPSPDTYSWNFYTKMCLKDLLALLPTTEEITTTEMVTTNPTTIRLTTIVTTEDTTTVPLSTDYASTIVHLITTEHTTEHTTEQTSPDFISSYCTCTCEESDLTVSERIEERRQDLQLSVRELSAFKRKLICAPDFRPSANNIGSIGVFILVTWGFLFAFPDIIRAVHVIRRLVKKGRS</sequence>
<dbReference type="AlphaFoldDB" id="A0A8W8NKB5"/>
<evidence type="ECO:0000256" key="1">
    <source>
        <dbReference type="SAM" id="Phobius"/>
    </source>
</evidence>
<keyword evidence="1" id="KW-0472">Membrane</keyword>